<evidence type="ECO:0000313" key="3">
    <source>
        <dbReference type="Proteomes" id="UP000324091"/>
    </source>
</evidence>
<feature type="compositionally biased region" description="Basic and acidic residues" evidence="1">
    <location>
        <begin position="1"/>
        <end position="12"/>
    </location>
</feature>
<name>A0A5C6NJT2_9TELE</name>
<evidence type="ECO:0000256" key="1">
    <source>
        <dbReference type="SAM" id="MobiDB-lite"/>
    </source>
</evidence>
<protein>
    <submittedName>
        <fullName evidence="2">Uncharacterized protein</fullName>
    </submittedName>
</protein>
<dbReference type="AlphaFoldDB" id="A0A5C6NJT2"/>
<accession>A0A5C6NJT2</accession>
<comment type="caution">
    <text evidence="2">The sequence shown here is derived from an EMBL/GenBank/DDBJ whole genome shotgun (WGS) entry which is preliminary data.</text>
</comment>
<gene>
    <name evidence="2" type="ORF">D4764_02G0005340</name>
</gene>
<keyword evidence="3" id="KW-1185">Reference proteome</keyword>
<proteinExistence type="predicted"/>
<reference evidence="2 3" key="1">
    <citation type="submission" date="2019-04" db="EMBL/GenBank/DDBJ databases">
        <title>Chromosome genome assembly for Takifugu flavidus.</title>
        <authorList>
            <person name="Xiao S."/>
        </authorList>
    </citation>
    <scope>NUCLEOTIDE SEQUENCE [LARGE SCALE GENOMIC DNA]</scope>
    <source>
        <strain evidence="2">HTHZ2018</strain>
        <tissue evidence="2">Muscle</tissue>
    </source>
</reference>
<dbReference type="Proteomes" id="UP000324091">
    <property type="component" value="Chromosome 2"/>
</dbReference>
<sequence length="33" mass="3599">MVERGGRGDGKRPQGCSIRGKRRVLQESEPDSG</sequence>
<organism evidence="2 3">
    <name type="scientific">Takifugu flavidus</name>
    <name type="common">sansaifugu</name>
    <dbReference type="NCBI Taxonomy" id="433684"/>
    <lineage>
        <taxon>Eukaryota</taxon>
        <taxon>Metazoa</taxon>
        <taxon>Chordata</taxon>
        <taxon>Craniata</taxon>
        <taxon>Vertebrata</taxon>
        <taxon>Euteleostomi</taxon>
        <taxon>Actinopterygii</taxon>
        <taxon>Neopterygii</taxon>
        <taxon>Teleostei</taxon>
        <taxon>Neoteleostei</taxon>
        <taxon>Acanthomorphata</taxon>
        <taxon>Eupercaria</taxon>
        <taxon>Tetraodontiformes</taxon>
        <taxon>Tetradontoidea</taxon>
        <taxon>Tetraodontidae</taxon>
        <taxon>Takifugu</taxon>
    </lineage>
</organism>
<feature type="region of interest" description="Disordered" evidence="1">
    <location>
        <begin position="1"/>
        <end position="33"/>
    </location>
</feature>
<evidence type="ECO:0000313" key="2">
    <source>
        <dbReference type="EMBL" id="TWW67493.1"/>
    </source>
</evidence>
<dbReference type="EMBL" id="RHFK02000012">
    <property type="protein sequence ID" value="TWW67493.1"/>
    <property type="molecule type" value="Genomic_DNA"/>
</dbReference>